<keyword evidence="2" id="KW-1185">Reference proteome</keyword>
<dbReference type="Proteomes" id="UP000604046">
    <property type="component" value="Unassembled WGS sequence"/>
</dbReference>
<evidence type="ECO:0000313" key="1">
    <source>
        <dbReference type="EMBL" id="CAE7508107.1"/>
    </source>
</evidence>
<comment type="caution">
    <text evidence="1">The sequence shown here is derived from an EMBL/GenBank/DDBJ whole genome shotgun (WGS) entry which is preliminary data.</text>
</comment>
<proteinExistence type="predicted"/>
<dbReference type="PANTHER" id="PTHR24113">
    <property type="entry name" value="RAN GTPASE-ACTIVATING PROTEIN 1"/>
    <property type="match status" value="1"/>
</dbReference>
<protein>
    <submittedName>
        <fullName evidence="1">TTLL3D protein</fullName>
    </submittedName>
</protein>
<dbReference type="AlphaFoldDB" id="A0A812T7R8"/>
<name>A0A812T7R8_9DINO</name>
<reference evidence="1" key="1">
    <citation type="submission" date="2021-02" db="EMBL/GenBank/DDBJ databases">
        <authorList>
            <person name="Dougan E. K."/>
            <person name="Rhodes N."/>
            <person name="Thang M."/>
            <person name="Chan C."/>
        </authorList>
    </citation>
    <scope>NUCLEOTIDE SEQUENCE</scope>
</reference>
<dbReference type="SUPFAM" id="SSF52047">
    <property type="entry name" value="RNI-like"/>
    <property type="match status" value="1"/>
</dbReference>
<dbReference type="InterPro" id="IPR032675">
    <property type="entry name" value="LRR_dom_sf"/>
</dbReference>
<dbReference type="InterPro" id="IPR027038">
    <property type="entry name" value="RanGap"/>
</dbReference>
<sequence length="292" mass="30738">MDNAVATLLGEALPPNLEELVLGFVSTGLGDEGAKSLGASLGGCKRLRHVRLDFQNTRVGDPGIVELSKSLGSLPALHDLKLGLSETLLTDGGISGLAEALKSSAAFGRLVENDPSTDWPDRDVGANRRLELDLGKTSASDKGAQALSDAVDSLAPLLAYNLNVYETGIGDVGLGRVAKSLEGQQHLRYLNLVLANTRVSETLMLNFRGCTRILGPGIMRCADPIRSLRSLRSIKLNLRNCTELQKEAIITLAEAIGCNLSLEAVSLILLGTSLGPVLKGSGAFDALKSVTL</sequence>
<accession>A0A812T7R8</accession>
<gene>
    <name evidence="1" type="primary">TTLL3D</name>
    <name evidence="1" type="ORF">SNAT2548_LOCUS28453</name>
</gene>
<dbReference type="EMBL" id="CAJNDS010002517">
    <property type="protein sequence ID" value="CAE7508107.1"/>
    <property type="molecule type" value="Genomic_DNA"/>
</dbReference>
<dbReference type="SMART" id="SM00368">
    <property type="entry name" value="LRR_RI"/>
    <property type="match status" value="4"/>
</dbReference>
<organism evidence="1 2">
    <name type="scientific">Symbiodinium natans</name>
    <dbReference type="NCBI Taxonomy" id="878477"/>
    <lineage>
        <taxon>Eukaryota</taxon>
        <taxon>Sar</taxon>
        <taxon>Alveolata</taxon>
        <taxon>Dinophyceae</taxon>
        <taxon>Suessiales</taxon>
        <taxon>Symbiodiniaceae</taxon>
        <taxon>Symbiodinium</taxon>
    </lineage>
</organism>
<dbReference type="OrthoDB" id="10448739at2759"/>
<dbReference type="Gene3D" id="3.80.10.10">
    <property type="entry name" value="Ribonuclease Inhibitor"/>
    <property type="match status" value="2"/>
</dbReference>
<dbReference type="GO" id="GO:0005096">
    <property type="term" value="F:GTPase activator activity"/>
    <property type="evidence" value="ECO:0007669"/>
    <property type="project" value="InterPro"/>
</dbReference>
<evidence type="ECO:0000313" key="2">
    <source>
        <dbReference type="Proteomes" id="UP000604046"/>
    </source>
</evidence>